<organism evidence="2 3">
    <name type="scientific">Pseudomonas syringae pv. avii</name>
    <dbReference type="NCBI Taxonomy" id="663959"/>
    <lineage>
        <taxon>Bacteria</taxon>
        <taxon>Pseudomonadati</taxon>
        <taxon>Pseudomonadota</taxon>
        <taxon>Gammaproteobacteria</taxon>
        <taxon>Pseudomonadales</taxon>
        <taxon>Pseudomonadaceae</taxon>
        <taxon>Pseudomonas</taxon>
        <taxon>Pseudomonas syringae</taxon>
    </lineage>
</organism>
<accession>A0A3M5UDQ1</accession>
<feature type="transmembrane region" description="Helical" evidence="1">
    <location>
        <begin position="12"/>
        <end position="33"/>
    </location>
</feature>
<comment type="caution">
    <text evidence="2">The sequence shown here is derived from an EMBL/GenBank/DDBJ whole genome shotgun (WGS) entry which is preliminary data.</text>
</comment>
<dbReference type="AlphaFoldDB" id="A0A3M5UDQ1"/>
<dbReference type="EMBL" id="RBUA01001416">
    <property type="protein sequence ID" value="RMU43348.1"/>
    <property type="molecule type" value="Genomic_DNA"/>
</dbReference>
<dbReference type="Proteomes" id="UP000280395">
    <property type="component" value="Unassembled WGS sequence"/>
</dbReference>
<name>A0A3M5UDQ1_PSESX</name>
<evidence type="ECO:0000313" key="2">
    <source>
        <dbReference type="EMBL" id="RMU43348.1"/>
    </source>
</evidence>
<feature type="transmembrane region" description="Helical" evidence="1">
    <location>
        <begin position="39"/>
        <end position="61"/>
    </location>
</feature>
<proteinExistence type="predicted"/>
<reference evidence="2 3" key="1">
    <citation type="submission" date="2018-08" db="EMBL/GenBank/DDBJ databases">
        <title>Recombination of ecologically and evolutionarily significant loci maintains genetic cohesion in the Pseudomonas syringae species complex.</title>
        <authorList>
            <person name="Dillon M."/>
            <person name="Thakur S."/>
            <person name="Almeida R.N.D."/>
            <person name="Weir B.S."/>
            <person name="Guttman D.S."/>
        </authorList>
    </citation>
    <scope>NUCLEOTIDE SEQUENCE [LARGE SCALE GENOMIC DNA]</scope>
    <source>
        <strain evidence="2 3">ICMP 14479</strain>
    </source>
</reference>
<dbReference type="PROSITE" id="PS51257">
    <property type="entry name" value="PROKAR_LIPOPROTEIN"/>
    <property type="match status" value="1"/>
</dbReference>
<evidence type="ECO:0000256" key="1">
    <source>
        <dbReference type="SAM" id="Phobius"/>
    </source>
</evidence>
<keyword evidence="1" id="KW-1133">Transmembrane helix</keyword>
<keyword evidence="1" id="KW-0472">Membrane</keyword>
<sequence>MKKENQMKINQIRKIAVNVLFVLGVVVACGMAYTEFSAGAIALAITPFVALIAMILAAISLSNWTDSKL</sequence>
<protein>
    <submittedName>
        <fullName evidence="2">Uncharacterized protein</fullName>
    </submittedName>
</protein>
<keyword evidence="1" id="KW-0812">Transmembrane</keyword>
<dbReference type="RefSeq" id="WP_060412685.1">
    <property type="nucleotide sequence ID" value="NZ_LIIJ01000077.1"/>
</dbReference>
<gene>
    <name evidence="2" type="ORF">ALP29_200109</name>
</gene>
<evidence type="ECO:0000313" key="3">
    <source>
        <dbReference type="Proteomes" id="UP000280395"/>
    </source>
</evidence>